<dbReference type="GO" id="GO:0007169">
    <property type="term" value="P:cell surface receptor protein tyrosine kinase signaling pathway"/>
    <property type="evidence" value="ECO:0007669"/>
    <property type="project" value="TreeGrafter"/>
</dbReference>
<dbReference type="InterPro" id="IPR036860">
    <property type="entry name" value="SH2_dom_sf"/>
</dbReference>
<dbReference type="GO" id="GO:0005737">
    <property type="term" value="C:cytoplasm"/>
    <property type="evidence" value="ECO:0007669"/>
    <property type="project" value="UniProtKB-ARBA"/>
</dbReference>
<evidence type="ECO:0000256" key="1">
    <source>
        <dbReference type="ARBA" id="ARBA00022999"/>
    </source>
</evidence>
<gene>
    <name evidence="6" type="primary">LOC115219062</name>
</gene>
<dbReference type="PROSITE" id="PS50001">
    <property type="entry name" value="SH2"/>
    <property type="match status" value="1"/>
</dbReference>
<evidence type="ECO:0000256" key="2">
    <source>
        <dbReference type="PROSITE-ProRule" id="PRU00191"/>
    </source>
</evidence>
<dbReference type="RefSeq" id="XP_029644975.1">
    <property type="nucleotide sequence ID" value="XM_029789115.2"/>
</dbReference>
<dbReference type="KEGG" id="osn:115219062"/>
<dbReference type="SMART" id="SM00252">
    <property type="entry name" value="SH2"/>
    <property type="match status" value="1"/>
</dbReference>
<feature type="region of interest" description="Disordered" evidence="3">
    <location>
        <begin position="64"/>
        <end position="109"/>
    </location>
</feature>
<dbReference type="SUPFAM" id="SSF55550">
    <property type="entry name" value="SH2 domain"/>
    <property type="match status" value="1"/>
</dbReference>
<accession>A0A6P7T3K6</accession>
<feature type="compositionally biased region" description="Acidic residues" evidence="3">
    <location>
        <begin position="313"/>
        <end position="322"/>
    </location>
</feature>
<keyword evidence="5" id="KW-1185">Reference proteome</keyword>
<evidence type="ECO:0000259" key="4">
    <source>
        <dbReference type="PROSITE" id="PS50001"/>
    </source>
</evidence>
<dbReference type="AlphaFoldDB" id="A0A6P7T3K6"/>
<dbReference type="Gene3D" id="3.30.505.10">
    <property type="entry name" value="SH2 domain"/>
    <property type="match status" value="1"/>
</dbReference>
<reference evidence="6" key="1">
    <citation type="submission" date="2025-08" db="UniProtKB">
        <authorList>
            <consortium name="RefSeq"/>
        </authorList>
    </citation>
    <scope>IDENTIFICATION</scope>
</reference>
<evidence type="ECO:0000313" key="6">
    <source>
        <dbReference type="RefSeq" id="XP_029644975.1"/>
    </source>
</evidence>
<dbReference type="PANTHER" id="PTHR14098">
    <property type="entry name" value="SH2 DOMAIN CONTAINING PROTEIN"/>
    <property type="match status" value="1"/>
</dbReference>
<keyword evidence="1 2" id="KW-0727">SH2 domain</keyword>
<dbReference type="Pfam" id="PF00017">
    <property type="entry name" value="SH2"/>
    <property type="match status" value="1"/>
</dbReference>
<feature type="compositionally biased region" description="Basic and acidic residues" evidence="3">
    <location>
        <begin position="225"/>
        <end position="252"/>
    </location>
</feature>
<sequence length="455" mass="51393">MQEKLQLGPIKGPHRSRITLTTKDSISPKNKVEKMLNDQENYDTFEYEQSDGEMYEPLSDTIVAPKLNAPPLPPARNKLKQDTQKKPLGLPKHSKQDFRSGSLPRINPIIPQVPDCDENYEEFPCQMLDDPQEENYECFDNDLVENDPPVKIKPPLPGRRFLKEKLKAETKPQPIVPKSSGESPSQGINFKGLVHHFNTIAQGETACTPSLGELLHARNNLRTTGNEDRVSIHTESEPTFKRPDLTKSKEKPQPASKPSFMSEINNKVKNFTLPGKEPSSMNQKKSIGSDYTNTAPKRNSFGNSSIPQPSNTEQDDTDDEDPREVYADACDARLFLQNKPWYFGKLGRKAEESLLNEIKQNGAFLLRDSSQASVTHPFTLTVYSNDHFYRLKIRHLESGKFVVGEKKDSEIEFNTIQDLITYYETEPLLLLAAANNSNSCTTLKYIPEKAKTPSV</sequence>
<dbReference type="PRINTS" id="PR00401">
    <property type="entry name" value="SH2DOMAIN"/>
</dbReference>
<dbReference type="InterPro" id="IPR000980">
    <property type="entry name" value="SH2"/>
</dbReference>
<organism evidence="5 6">
    <name type="scientific">Octopus sinensis</name>
    <name type="common">East Asian common octopus</name>
    <dbReference type="NCBI Taxonomy" id="2607531"/>
    <lineage>
        <taxon>Eukaryota</taxon>
        <taxon>Metazoa</taxon>
        <taxon>Spiralia</taxon>
        <taxon>Lophotrochozoa</taxon>
        <taxon>Mollusca</taxon>
        <taxon>Cephalopoda</taxon>
        <taxon>Coleoidea</taxon>
        <taxon>Octopodiformes</taxon>
        <taxon>Octopoda</taxon>
        <taxon>Incirrata</taxon>
        <taxon>Octopodidae</taxon>
        <taxon>Octopus</taxon>
    </lineage>
</organism>
<evidence type="ECO:0000313" key="5">
    <source>
        <dbReference type="Proteomes" id="UP000515154"/>
    </source>
</evidence>
<name>A0A6P7T3K6_9MOLL</name>
<proteinExistence type="predicted"/>
<dbReference type="GO" id="GO:0035556">
    <property type="term" value="P:intracellular signal transduction"/>
    <property type="evidence" value="ECO:0007669"/>
    <property type="project" value="TreeGrafter"/>
</dbReference>
<evidence type="ECO:0000256" key="3">
    <source>
        <dbReference type="SAM" id="MobiDB-lite"/>
    </source>
</evidence>
<protein>
    <submittedName>
        <fullName evidence="6">B-cell linker protein isoform X1</fullName>
    </submittedName>
</protein>
<feature type="domain" description="SH2" evidence="4">
    <location>
        <begin position="341"/>
        <end position="454"/>
    </location>
</feature>
<dbReference type="PANTHER" id="PTHR14098:SF14">
    <property type="entry name" value="SH2 DOMAIN-CONTAINING PROTEIN"/>
    <property type="match status" value="1"/>
</dbReference>
<dbReference type="InterPro" id="IPR051751">
    <property type="entry name" value="Immunoreceptor_sig_adapters"/>
</dbReference>
<dbReference type="Proteomes" id="UP000515154">
    <property type="component" value="Linkage group LG14"/>
</dbReference>
<feature type="compositionally biased region" description="Polar residues" evidence="3">
    <location>
        <begin position="279"/>
        <end position="312"/>
    </location>
</feature>
<feature type="region of interest" description="Disordered" evidence="3">
    <location>
        <begin position="225"/>
        <end position="322"/>
    </location>
</feature>